<feature type="domain" description="Histidine kinase" evidence="10">
    <location>
        <begin position="270"/>
        <end position="487"/>
    </location>
</feature>
<keyword evidence="5" id="KW-0418">Kinase</keyword>
<keyword evidence="3 8" id="KW-0597">Phosphoprotein</keyword>
<dbReference type="SMART" id="SM00388">
    <property type="entry name" value="HisKA"/>
    <property type="match status" value="1"/>
</dbReference>
<keyword evidence="9" id="KW-0175">Coiled coil</keyword>
<dbReference type="RefSeq" id="WP_021070758.1">
    <property type="nucleotide sequence ID" value="NZ_ATDL01000015.1"/>
</dbReference>
<evidence type="ECO:0000256" key="6">
    <source>
        <dbReference type="ARBA" id="ARBA00023012"/>
    </source>
</evidence>
<evidence type="ECO:0000256" key="1">
    <source>
        <dbReference type="ARBA" id="ARBA00000085"/>
    </source>
</evidence>
<dbReference type="Pfam" id="PF02518">
    <property type="entry name" value="HATPase_c"/>
    <property type="match status" value="1"/>
</dbReference>
<evidence type="ECO:0000256" key="9">
    <source>
        <dbReference type="SAM" id="Coils"/>
    </source>
</evidence>
<evidence type="ECO:0000259" key="10">
    <source>
        <dbReference type="PROSITE" id="PS50109"/>
    </source>
</evidence>
<dbReference type="CDD" id="cd00075">
    <property type="entry name" value="HATPase"/>
    <property type="match status" value="1"/>
</dbReference>
<protein>
    <recommendedName>
        <fullName evidence="2">histidine kinase</fullName>
        <ecNumber evidence="2">2.7.13.3</ecNumber>
    </recommendedName>
</protein>
<dbReference type="InterPro" id="IPR000014">
    <property type="entry name" value="PAS"/>
</dbReference>
<dbReference type="PATRIC" id="fig|1346330.5.peg.2601"/>
<comment type="caution">
    <text evidence="12">The sequence shown here is derived from an EMBL/GenBank/DDBJ whole genome shotgun (WGS) entry which is preliminary data.</text>
</comment>
<evidence type="ECO:0000256" key="8">
    <source>
        <dbReference type="PROSITE-ProRule" id="PRU00169"/>
    </source>
</evidence>
<dbReference type="InterPro" id="IPR001789">
    <property type="entry name" value="Sig_transdc_resp-reg_receiver"/>
</dbReference>
<keyword evidence="13" id="KW-1185">Reference proteome</keyword>
<dbReference type="SUPFAM" id="SSF55785">
    <property type="entry name" value="PYP-like sensor domain (PAS domain)"/>
    <property type="match status" value="1"/>
</dbReference>
<dbReference type="OrthoDB" id="9781208at2"/>
<dbReference type="PANTHER" id="PTHR43047:SF72">
    <property type="entry name" value="OSMOSENSING HISTIDINE PROTEIN KINASE SLN1"/>
    <property type="match status" value="1"/>
</dbReference>
<dbReference type="Gene3D" id="1.10.287.130">
    <property type="match status" value="1"/>
</dbReference>
<dbReference type="FunFam" id="3.30.565.10:FF:000006">
    <property type="entry name" value="Sensor histidine kinase WalK"/>
    <property type="match status" value="1"/>
</dbReference>
<dbReference type="Pfam" id="PF00072">
    <property type="entry name" value="Response_reg"/>
    <property type="match status" value="1"/>
</dbReference>
<dbReference type="PANTHER" id="PTHR43047">
    <property type="entry name" value="TWO-COMPONENT HISTIDINE PROTEIN KINASE"/>
    <property type="match status" value="1"/>
</dbReference>
<keyword evidence="7" id="KW-0472">Membrane</keyword>
<dbReference type="SMART" id="SM00448">
    <property type="entry name" value="REC"/>
    <property type="match status" value="1"/>
</dbReference>
<dbReference type="InterPro" id="IPR036890">
    <property type="entry name" value="HATPase_C_sf"/>
</dbReference>
<dbReference type="EC" id="2.7.13.3" evidence="2"/>
<dbReference type="GO" id="GO:0009927">
    <property type="term" value="F:histidine phosphotransfer kinase activity"/>
    <property type="evidence" value="ECO:0007669"/>
    <property type="project" value="TreeGrafter"/>
</dbReference>
<dbReference type="InterPro" id="IPR005467">
    <property type="entry name" value="His_kinase_dom"/>
</dbReference>
<feature type="modified residue" description="4-aspartylphosphate" evidence="8">
    <location>
        <position position="50"/>
    </location>
</feature>
<dbReference type="SMART" id="SM00387">
    <property type="entry name" value="HATPase_c"/>
    <property type="match status" value="1"/>
</dbReference>
<evidence type="ECO:0000256" key="2">
    <source>
        <dbReference type="ARBA" id="ARBA00012438"/>
    </source>
</evidence>
<keyword evidence="6" id="KW-0902">Two-component regulatory system</keyword>
<keyword evidence="4" id="KW-0808">Transferase</keyword>
<evidence type="ECO:0000256" key="7">
    <source>
        <dbReference type="ARBA" id="ARBA00023136"/>
    </source>
</evidence>
<evidence type="ECO:0000256" key="4">
    <source>
        <dbReference type="ARBA" id="ARBA00022679"/>
    </source>
</evidence>
<dbReference type="InterPro" id="IPR036097">
    <property type="entry name" value="HisK_dim/P_sf"/>
</dbReference>
<dbReference type="eggNOG" id="COG2205">
    <property type="taxonomic scope" value="Bacteria"/>
</dbReference>
<dbReference type="AlphaFoldDB" id="U2J2R8"/>
<dbReference type="InterPro" id="IPR035965">
    <property type="entry name" value="PAS-like_dom_sf"/>
</dbReference>
<dbReference type="eggNOG" id="COG3437">
    <property type="taxonomic scope" value="Bacteria"/>
</dbReference>
<gene>
    <name evidence="12" type="ORF">M472_10810</name>
</gene>
<reference evidence="12 13" key="1">
    <citation type="journal article" date="2013" name="Genome Announc.">
        <title>The Draft Genome Sequence of Sphingomonas paucimobilis Strain HER1398 (Proteobacteria), Host to the Giant PAU Phage, Indicates That It Is a Member of the Genus Sphingobacterium (Bacteroidetes).</title>
        <authorList>
            <person name="White R.A.III."/>
            <person name="Suttle C.A."/>
        </authorList>
    </citation>
    <scope>NUCLEOTIDE SEQUENCE [LARGE SCALE GENOMIC DNA]</scope>
    <source>
        <strain evidence="12 13">HER1398</strain>
    </source>
</reference>
<dbReference type="Gene3D" id="3.30.565.10">
    <property type="entry name" value="Histidine kinase-like ATPase, C-terminal domain"/>
    <property type="match status" value="1"/>
</dbReference>
<dbReference type="CDD" id="cd00130">
    <property type="entry name" value="PAS"/>
    <property type="match status" value="1"/>
</dbReference>
<feature type="domain" description="Response regulatory" evidence="11">
    <location>
        <begin position="1"/>
        <end position="118"/>
    </location>
</feature>
<dbReference type="STRING" id="1346330.M472_10810"/>
<dbReference type="Pfam" id="PF00512">
    <property type="entry name" value="HisKA"/>
    <property type="match status" value="1"/>
</dbReference>
<dbReference type="GO" id="GO:0000155">
    <property type="term" value="F:phosphorelay sensor kinase activity"/>
    <property type="evidence" value="ECO:0007669"/>
    <property type="project" value="InterPro"/>
</dbReference>
<dbReference type="PRINTS" id="PR00344">
    <property type="entry name" value="BCTRLSENSOR"/>
</dbReference>
<dbReference type="PROSITE" id="PS50109">
    <property type="entry name" value="HIS_KIN"/>
    <property type="match status" value="1"/>
</dbReference>
<dbReference type="Proteomes" id="UP000016584">
    <property type="component" value="Unassembled WGS sequence"/>
</dbReference>
<dbReference type="FunFam" id="1.10.287.130:FF:000001">
    <property type="entry name" value="Two-component sensor histidine kinase"/>
    <property type="match status" value="1"/>
</dbReference>
<dbReference type="InterPro" id="IPR003594">
    <property type="entry name" value="HATPase_dom"/>
</dbReference>
<evidence type="ECO:0000313" key="13">
    <source>
        <dbReference type="Proteomes" id="UP000016584"/>
    </source>
</evidence>
<sequence length="493" mass="56816">MILIVDDQDENIFSLQKLLESYDFKVDTALSGPEALKKVLKRDYALIILDVQMPIMDGFEVAQALAGYSRTRYIPIIFLSAVNTDKKFITQGYASGGMDYVAKPVDPEILMLKVKTFYTLFQQRLALDNMQQELRMEIEQRKKAQQELNEKMKHLYAILEALPQLAFTADSSGNIEFVNNKWRQYADRNTFPNLHPDDPDIQQQLRNAAEHPQQIEIELRLLCNECEEYKYHLFRVIPFMDGGQYKWIGTFTDIDAQKQVEKRKDEFLSIASHELKTPLTSIKAYAQLLQRTVDKNENSVAGQYIDKMQRQVSLLGDLVVDLLDTSRIENGKLKIDPHYFDLEELLDQAMDTIRHTNEHRSLKIHRKGHIVGKVLGDRMRIEQVLINYLSNAVKYAPEADEIFIKIKKDENKVQIEVVDQGIGIPEYKLPELFTKFYRVEESSIRFQGLGIGLYICAEIIKLHGGSVGAHSVVGKGSTFYFTLPIEQKTEINR</sequence>
<dbReference type="SUPFAM" id="SSF52172">
    <property type="entry name" value="CheY-like"/>
    <property type="match status" value="1"/>
</dbReference>
<evidence type="ECO:0000259" key="11">
    <source>
        <dbReference type="PROSITE" id="PS50110"/>
    </source>
</evidence>
<dbReference type="SUPFAM" id="SSF55874">
    <property type="entry name" value="ATPase domain of HSP90 chaperone/DNA topoisomerase II/histidine kinase"/>
    <property type="match status" value="1"/>
</dbReference>
<comment type="catalytic activity">
    <reaction evidence="1">
        <text>ATP + protein L-histidine = ADP + protein N-phospho-L-histidine.</text>
        <dbReference type="EC" id="2.7.13.3"/>
    </reaction>
</comment>
<evidence type="ECO:0000256" key="5">
    <source>
        <dbReference type="ARBA" id="ARBA00022777"/>
    </source>
</evidence>
<proteinExistence type="predicted"/>
<dbReference type="SUPFAM" id="SSF47384">
    <property type="entry name" value="Homodimeric domain of signal transducing histidine kinase"/>
    <property type="match status" value="1"/>
</dbReference>
<evidence type="ECO:0000256" key="3">
    <source>
        <dbReference type="ARBA" id="ARBA00022553"/>
    </source>
</evidence>
<dbReference type="InterPro" id="IPR004358">
    <property type="entry name" value="Sig_transdc_His_kin-like_C"/>
</dbReference>
<name>U2J2R8_9SPHI</name>
<organism evidence="12 13">
    <name type="scientific">Sphingobacterium paucimobilis HER1398</name>
    <dbReference type="NCBI Taxonomy" id="1346330"/>
    <lineage>
        <taxon>Bacteria</taxon>
        <taxon>Pseudomonadati</taxon>
        <taxon>Bacteroidota</taxon>
        <taxon>Sphingobacteriia</taxon>
        <taxon>Sphingobacteriales</taxon>
        <taxon>Sphingobacteriaceae</taxon>
        <taxon>Sphingobacterium</taxon>
    </lineage>
</organism>
<dbReference type="InterPro" id="IPR011006">
    <property type="entry name" value="CheY-like_superfamily"/>
</dbReference>
<dbReference type="CDD" id="cd00082">
    <property type="entry name" value="HisKA"/>
    <property type="match status" value="1"/>
</dbReference>
<feature type="coiled-coil region" evidence="9">
    <location>
        <begin position="127"/>
        <end position="154"/>
    </location>
</feature>
<evidence type="ECO:0000313" key="12">
    <source>
        <dbReference type="EMBL" id="ERJ59264.1"/>
    </source>
</evidence>
<dbReference type="PROSITE" id="PS50110">
    <property type="entry name" value="RESPONSE_REGULATORY"/>
    <property type="match status" value="1"/>
</dbReference>
<dbReference type="Gene3D" id="3.40.50.2300">
    <property type="match status" value="1"/>
</dbReference>
<dbReference type="InterPro" id="IPR003661">
    <property type="entry name" value="HisK_dim/P_dom"/>
</dbReference>
<dbReference type="EMBL" id="ATDL01000015">
    <property type="protein sequence ID" value="ERJ59264.1"/>
    <property type="molecule type" value="Genomic_DNA"/>
</dbReference>
<dbReference type="GO" id="GO:0005886">
    <property type="term" value="C:plasma membrane"/>
    <property type="evidence" value="ECO:0007669"/>
    <property type="project" value="TreeGrafter"/>
</dbReference>
<dbReference type="Gene3D" id="3.30.450.20">
    <property type="entry name" value="PAS domain"/>
    <property type="match status" value="1"/>
</dbReference>
<accession>U2J2R8</accession>